<organism evidence="1 2">
    <name type="scientific">Nelumbo nucifera</name>
    <name type="common">Sacred lotus</name>
    <dbReference type="NCBI Taxonomy" id="4432"/>
    <lineage>
        <taxon>Eukaryota</taxon>
        <taxon>Viridiplantae</taxon>
        <taxon>Streptophyta</taxon>
        <taxon>Embryophyta</taxon>
        <taxon>Tracheophyta</taxon>
        <taxon>Spermatophyta</taxon>
        <taxon>Magnoliopsida</taxon>
        <taxon>Proteales</taxon>
        <taxon>Nelumbonaceae</taxon>
        <taxon>Nelumbo</taxon>
    </lineage>
</organism>
<dbReference type="EMBL" id="DUZY01000008">
    <property type="protein sequence ID" value="DAD48233.1"/>
    <property type="molecule type" value="Genomic_DNA"/>
</dbReference>
<evidence type="ECO:0000313" key="1">
    <source>
        <dbReference type="EMBL" id="DAD48233.1"/>
    </source>
</evidence>
<sequence>MQVQILEIGWPSKGDEDGAKDREWNGCCLDTGLFPKPPIVAASTQTNTLKSQSLLSFSSIQ</sequence>
<dbReference type="Proteomes" id="UP000607653">
    <property type="component" value="Unassembled WGS sequence"/>
</dbReference>
<evidence type="ECO:0000313" key="2">
    <source>
        <dbReference type="Proteomes" id="UP000607653"/>
    </source>
</evidence>
<protein>
    <submittedName>
        <fullName evidence="1">Uncharacterized protein</fullName>
    </submittedName>
</protein>
<reference evidence="1 2" key="1">
    <citation type="journal article" date="2020" name="Mol. Biol. Evol.">
        <title>Distinct Expression and Methylation Patterns for Genes with Different Fates following a Single Whole-Genome Duplication in Flowering Plants.</title>
        <authorList>
            <person name="Shi T."/>
            <person name="Rahmani R.S."/>
            <person name="Gugger P.F."/>
            <person name="Wang M."/>
            <person name="Li H."/>
            <person name="Zhang Y."/>
            <person name="Li Z."/>
            <person name="Wang Q."/>
            <person name="Van de Peer Y."/>
            <person name="Marchal K."/>
            <person name="Chen J."/>
        </authorList>
    </citation>
    <scope>NUCLEOTIDE SEQUENCE [LARGE SCALE GENOMIC DNA]</scope>
    <source>
        <tissue evidence="1">Leaf</tissue>
    </source>
</reference>
<gene>
    <name evidence="1" type="ORF">HUJ06_018168</name>
</gene>
<keyword evidence="2" id="KW-1185">Reference proteome</keyword>
<name>A0A822ZTG4_NELNU</name>
<proteinExistence type="predicted"/>
<comment type="caution">
    <text evidence="1">The sequence shown here is derived from an EMBL/GenBank/DDBJ whole genome shotgun (WGS) entry which is preliminary data.</text>
</comment>
<accession>A0A822ZTG4</accession>
<dbReference type="AlphaFoldDB" id="A0A822ZTG4"/>